<keyword evidence="2" id="KW-1185">Reference proteome</keyword>
<dbReference type="Proteomes" id="UP001165065">
    <property type="component" value="Unassembled WGS sequence"/>
</dbReference>
<organism evidence="1 2">
    <name type="scientific">Triparma columacea</name>
    <dbReference type="NCBI Taxonomy" id="722753"/>
    <lineage>
        <taxon>Eukaryota</taxon>
        <taxon>Sar</taxon>
        <taxon>Stramenopiles</taxon>
        <taxon>Ochrophyta</taxon>
        <taxon>Bolidophyceae</taxon>
        <taxon>Parmales</taxon>
        <taxon>Triparmaceae</taxon>
        <taxon>Triparma</taxon>
    </lineage>
</organism>
<protein>
    <submittedName>
        <fullName evidence="1">Uncharacterized protein</fullName>
    </submittedName>
</protein>
<sequence>MSNQNVPSEINHLKVYHQHSRKAGGTTLRGLDNKNKRGWLYAQFTGSQIVHQEGLTLQDAQRETCKRGEHFCVTTLRDPIERAVSSYLYEVRMGREDLKTFTRLSGFKREMQQDIISHNIDREMLDSLPPLNDSLVYTQYRTWDEWVADDERDFDHFEDNQMYVRRDKVWQCSSNCFVKWFSGFGNDGELTCMERWKSQRKYPPNCQGDVTEKDYEKARAALNSFTAICISKMQSDADYASEIYAKFPQPELSLNDFTLMPPFGLLAKLSNLAYPWKPSEVQLEELRR</sequence>
<evidence type="ECO:0000313" key="1">
    <source>
        <dbReference type="EMBL" id="GMI44688.1"/>
    </source>
</evidence>
<dbReference type="AlphaFoldDB" id="A0A9W7GIG7"/>
<name>A0A9W7GIG7_9STRA</name>
<comment type="caution">
    <text evidence="1">The sequence shown here is derived from an EMBL/GenBank/DDBJ whole genome shotgun (WGS) entry which is preliminary data.</text>
</comment>
<reference evidence="2" key="1">
    <citation type="journal article" date="2023" name="Commun. Biol.">
        <title>Genome analysis of Parmales, the sister group of diatoms, reveals the evolutionary specialization of diatoms from phago-mixotrophs to photoautotrophs.</title>
        <authorList>
            <person name="Ban H."/>
            <person name="Sato S."/>
            <person name="Yoshikawa S."/>
            <person name="Yamada K."/>
            <person name="Nakamura Y."/>
            <person name="Ichinomiya M."/>
            <person name="Sato N."/>
            <person name="Blanc-Mathieu R."/>
            <person name="Endo H."/>
            <person name="Kuwata A."/>
            <person name="Ogata H."/>
        </authorList>
    </citation>
    <scope>NUCLEOTIDE SEQUENCE [LARGE SCALE GENOMIC DNA]</scope>
</reference>
<accession>A0A9W7GIG7</accession>
<evidence type="ECO:0000313" key="2">
    <source>
        <dbReference type="Proteomes" id="UP001165065"/>
    </source>
</evidence>
<gene>
    <name evidence="1" type="ORF">TrCOL_g13891</name>
</gene>
<proteinExistence type="predicted"/>
<dbReference type="EMBL" id="BRYA01000223">
    <property type="protein sequence ID" value="GMI44688.1"/>
    <property type="molecule type" value="Genomic_DNA"/>
</dbReference>